<accession>A0A0S4LIL9</accession>
<dbReference type="AlphaFoldDB" id="A0A0S4LIL9"/>
<evidence type="ECO:0000313" key="1">
    <source>
        <dbReference type="EMBL" id="CUS34994.1"/>
    </source>
</evidence>
<keyword evidence="2" id="KW-1185">Reference proteome</keyword>
<reference evidence="2" key="1">
    <citation type="submission" date="2015-10" db="EMBL/GenBank/DDBJ databases">
        <authorList>
            <person name="Luecker S."/>
            <person name="Luecker S."/>
        </authorList>
    </citation>
    <scope>NUCLEOTIDE SEQUENCE [LARGE SCALE GENOMIC DNA]</scope>
</reference>
<organism evidence="1 2">
    <name type="scientific">Candidatus Nitrospira nitrificans</name>
    <dbReference type="NCBI Taxonomy" id="1742973"/>
    <lineage>
        <taxon>Bacteria</taxon>
        <taxon>Pseudomonadati</taxon>
        <taxon>Nitrospirota</taxon>
        <taxon>Nitrospiria</taxon>
        <taxon>Nitrospirales</taxon>
        <taxon>Nitrospiraceae</taxon>
        <taxon>Nitrospira</taxon>
    </lineage>
</organism>
<gene>
    <name evidence="1" type="ORF">COMA2_20030</name>
</gene>
<dbReference type="EMBL" id="CZPZ01000012">
    <property type="protein sequence ID" value="CUS34994.1"/>
    <property type="molecule type" value="Genomic_DNA"/>
</dbReference>
<proteinExistence type="predicted"/>
<evidence type="ECO:0000313" key="2">
    <source>
        <dbReference type="Proteomes" id="UP000198736"/>
    </source>
</evidence>
<dbReference type="STRING" id="1742973.COMA2_20030"/>
<sequence length="78" mass="8834">MGRSASNRRDGAGRAALYLTAEAYSREAYFVKRAARDERRRSLLLCALREIRATKIGTAYSMAAAHEGQTRRRILMNE</sequence>
<dbReference type="Proteomes" id="UP000198736">
    <property type="component" value="Unassembled WGS sequence"/>
</dbReference>
<name>A0A0S4LIL9_9BACT</name>
<protein>
    <submittedName>
        <fullName evidence="1">Uncharacterized protein</fullName>
    </submittedName>
</protein>